<organism evidence="3 4">
    <name type="scientific">Ohtaekwangia kribbensis</name>
    <dbReference type="NCBI Taxonomy" id="688913"/>
    <lineage>
        <taxon>Bacteria</taxon>
        <taxon>Pseudomonadati</taxon>
        <taxon>Bacteroidota</taxon>
        <taxon>Cytophagia</taxon>
        <taxon>Cytophagales</taxon>
        <taxon>Fulvivirgaceae</taxon>
        <taxon>Ohtaekwangia</taxon>
    </lineage>
</organism>
<dbReference type="Proteomes" id="UP001597112">
    <property type="component" value="Unassembled WGS sequence"/>
</dbReference>
<dbReference type="GO" id="GO:0004126">
    <property type="term" value="F:cytidine deaminase activity"/>
    <property type="evidence" value="ECO:0007669"/>
    <property type="project" value="UniProtKB-EC"/>
</dbReference>
<keyword evidence="4" id="KW-1185">Reference proteome</keyword>
<dbReference type="CDD" id="cd01283">
    <property type="entry name" value="cytidine_deaminase"/>
    <property type="match status" value="1"/>
</dbReference>
<reference evidence="4" key="1">
    <citation type="journal article" date="2019" name="Int. J. Syst. Evol. Microbiol.">
        <title>The Global Catalogue of Microorganisms (GCM) 10K type strain sequencing project: providing services to taxonomists for standard genome sequencing and annotation.</title>
        <authorList>
            <consortium name="The Broad Institute Genomics Platform"/>
            <consortium name="The Broad Institute Genome Sequencing Center for Infectious Disease"/>
            <person name="Wu L."/>
            <person name="Ma J."/>
        </authorList>
    </citation>
    <scope>NUCLEOTIDE SEQUENCE [LARGE SCALE GENOMIC DNA]</scope>
    <source>
        <strain evidence="4">CCUG 58938</strain>
    </source>
</reference>
<keyword evidence="3" id="KW-0378">Hydrolase</keyword>
<evidence type="ECO:0000313" key="4">
    <source>
        <dbReference type="Proteomes" id="UP001597112"/>
    </source>
</evidence>
<sequence>MKEFIIVNHISDLDIGAQELVMKAREALAHAYAPYSNFMVGSAALLDDGSVITGMNQENAAYPSGLCAERVALFSAYALYPHVKIIKIAVTAQKRGESELTPATCCGECRQVLLEFENRQKAPIEIIMQSQQHQWIKAPSALSLLPFGFTNDSL</sequence>
<dbReference type="SUPFAM" id="SSF53927">
    <property type="entry name" value="Cytidine deaminase-like"/>
    <property type="match status" value="1"/>
</dbReference>
<evidence type="ECO:0000313" key="3">
    <source>
        <dbReference type="EMBL" id="MFD0999301.1"/>
    </source>
</evidence>
<dbReference type="EC" id="3.5.4.5" evidence="3"/>
<dbReference type="InterPro" id="IPR050202">
    <property type="entry name" value="Cyt/Deoxycyt_deaminase"/>
</dbReference>
<gene>
    <name evidence="3" type="ORF">ACFQ21_08285</name>
</gene>
<dbReference type="NCBIfam" id="NF004064">
    <property type="entry name" value="PRK05578.1"/>
    <property type="match status" value="1"/>
</dbReference>
<evidence type="ECO:0000256" key="1">
    <source>
        <dbReference type="ARBA" id="ARBA00006576"/>
    </source>
</evidence>
<dbReference type="Gene3D" id="3.40.140.10">
    <property type="entry name" value="Cytidine Deaminase, domain 2"/>
    <property type="match status" value="1"/>
</dbReference>
<comment type="similarity">
    <text evidence="1">Belongs to the cytidine and deoxycytidylate deaminase family.</text>
</comment>
<dbReference type="PANTHER" id="PTHR11644">
    <property type="entry name" value="CYTIDINE DEAMINASE"/>
    <property type="match status" value="1"/>
</dbReference>
<proteinExistence type="inferred from homology"/>
<dbReference type="EMBL" id="JBHTKA010000001">
    <property type="protein sequence ID" value="MFD0999301.1"/>
    <property type="molecule type" value="Genomic_DNA"/>
</dbReference>
<evidence type="ECO:0000259" key="2">
    <source>
        <dbReference type="PROSITE" id="PS51747"/>
    </source>
</evidence>
<name>A0ABW3K285_9BACT</name>
<dbReference type="RefSeq" id="WP_377577498.1">
    <property type="nucleotide sequence ID" value="NZ_JBHTKA010000001.1"/>
</dbReference>
<protein>
    <submittedName>
        <fullName evidence="3">Cytidine deaminase</fullName>
        <ecNumber evidence="3">3.5.4.5</ecNumber>
    </submittedName>
</protein>
<dbReference type="PROSITE" id="PS51747">
    <property type="entry name" value="CYT_DCMP_DEAMINASES_2"/>
    <property type="match status" value="1"/>
</dbReference>
<dbReference type="PANTHER" id="PTHR11644:SF2">
    <property type="entry name" value="CYTIDINE DEAMINASE"/>
    <property type="match status" value="1"/>
</dbReference>
<comment type="caution">
    <text evidence="3">The sequence shown here is derived from an EMBL/GenBank/DDBJ whole genome shotgun (WGS) entry which is preliminary data.</text>
</comment>
<accession>A0ABW3K285</accession>
<feature type="domain" description="CMP/dCMP-type deaminase" evidence="2">
    <location>
        <begin position="15"/>
        <end position="152"/>
    </location>
</feature>
<dbReference type="InterPro" id="IPR016193">
    <property type="entry name" value="Cytidine_deaminase-like"/>
</dbReference>
<dbReference type="Pfam" id="PF00383">
    <property type="entry name" value="dCMP_cyt_deam_1"/>
    <property type="match status" value="1"/>
</dbReference>
<dbReference type="InterPro" id="IPR002125">
    <property type="entry name" value="CMP_dCMP_dom"/>
</dbReference>